<evidence type="ECO:0000313" key="6">
    <source>
        <dbReference type="RefSeq" id="XP_013419510.1"/>
    </source>
</evidence>
<dbReference type="RefSeq" id="XP_013419509.1">
    <property type="nucleotide sequence ID" value="XM_013564055.1"/>
</dbReference>
<dbReference type="RefSeq" id="XP_013419508.1">
    <property type="nucleotide sequence ID" value="XM_013564054.1"/>
</dbReference>
<dbReference type="OMA" id="CMVHKCP"/>
<dbReference type="InterPro" id="IPR011330">
    <property type="entry name" value="Glyco_hydro/deAcase_b/a-brl"/>
</dbReference>
<dbReference type="Gene3D" id="3.20.20.370">
    <property type="entry name" value="Glycoside hydrolase/deacetylase"/>
    <property type="match status" value="1"/>
</dbReference>
<evidence type="ECO:0000256" key="2">
    <source>
        <dbReference type="SAM" id="SignalP"/>
    </source>
</evidence>
<evidence type="ECO:0000313" key="3">
    <source>
        <dbReference type="Proteomes" id="UP000085678"/>
    </source>
</evidence>
<accession>A0A1S3KA56</accession>
<keyword evidence="2" id="KW-0732">Signal</keyword>
<dbReference type="KEGG" id="lak:106180153"/>
<dbReference type="OrthoDB" id="504708at2759"/>
<keyword evidence="1" id="KW-0812">Transmembrane</keyword>
<protein>
    <submittedName>
        <fullName evidence="4">Uncharacterized protein LOC106180153 isoform X1</fullName>
    </submittedName>
    <submittedName>
        <fullName evidence="5">Uncharacterized protein LOC106180153 isoform X2</fullName>
    </submittedName>
    <submittedName>
        <fullName evidence="6">Uncharacterized protein LOC106180153 isoform X3</fullName>
    </submittedName>
</protein>
<name>A0A1S3KA56_LINAN</name>
<feature type="chain" id="PRO_5014546013" evidence="2">
    <location>
        <begin position="22"/>
        <end position="418"/>
    </location>
</feature>
<dbReference type="GeneID" id="106180153"/>
<dbReference type="PANTHER" id="PTHR45985">
    <property type="match status" value="1"/>
</dbReference>
<dbReference type="RefSeq" id="XP_013419510.1">
    <property type="nucleotide sequence ID" value="XM_013564056.1"/>
</dbReference>
<gene>
    <name evidence="4 5 6" type="primary">LOC106180153</name>
</gene>
<sequence>MWGSSLILLASILGQFSEINGQARPQDVCVQGDAVNEGNCYAPKCYCSNMFNFPRSIEKETKGKQKNVVKFSSKDDIPQMVAFTFNDPVDQDTYEPYMDLFYGKQNPNGCPVSVTIFTSDNNTDYCMINQLYRYGYEIANSGKSRKSTVNFWQQGSGDEFRQELSEQIELIHEKAEIPRTDIRGWRTPLLQPGGDKLFRILHGNNFVKYDATILAGPQSLTDNITWPFTLDYPIQFPCGIPPCPTQRYPGFWVVPVIRILDVNDLVCSFAHRCIYPPQNEEETYEFLWKNFEHHYRLNRAPFIINLEANWFNEKLYAFEAVKRFIQALLSRDDVYLVNTWQIVQWMQDPTPLGKDNKLMNNFKPWKERGCEYLPRKMKCTIKRKSKSFVGEINLALWQWLFMAIVLAILVRKDWNAKD</sequence>
<evidence type="ECO:0000256" key="1">
    <source>
        <dbReference type="SAM" id="Phobius"/>
    </source>
</evidence>
<dbReference type="InterPro" id="IPR052740">
    <property type="entry name" value="CE4"/>
</dbReference>
<dbReference type="AlphaFoldDB" id="A0A1S3KA56"/>
<dbReference type="SUPFAM" id="SSF88713">
    <property type="entry name" value="Glycoside hydrolase/deacetylase"/>
    <property type="match status" value="1"/>
</dbReference>
<evidence type="ECO:0000313" key="4">
    <source>
        <dbReference type="RefSeq" id="XP_013419508.1"/>
    </source>
</evidence>
<dbReference type="GO" id="GO:0005975">
    <property type="term" value="P:carbohydrate metabolic process"/>
    <property type="evidence" value="ECO:0007669"/>
    <property type="project" value="InterPro"/>
</dbReference>
<feature type="transmembrane region" description="Helical" evidence="1">
    <location>
        <begin position="392"/>
        <end position="410"/>
    </location>
</feature>
<keyword evidence="3" id="KW-1185">Reference proteome</keyword>
<reference evidence="4 5" key="1">
    <citation type="submission" date="2025-04" db="UniProtKB">
        <authorList>
            <consortium name="RefSeq"/>
        </authorList>
    </citation>
    <scope>IDENTIFICATION</scope>
    <source>
        <tissue evidence="4 5">Gonads</tissue>
    </source>
</reference>
<keyword evidence="1" id="KW-1133">Transmembrane helix</keyword>
<feature type="signal peptide" evidence="2">
    <location>
        <begin position="1"/>
        <end position="21"/>
    </location>
</feature>
<keyword evidence="1" id="KW-0472">Membrane</keyword>
<organism evidence="3 6">
    <name type="scientific">Lingula anatina</name>
    <name type="common">Brachiopod</name>
    <name type="synonym">Lingula unguis</name>
    <dbReference type="NCBI Taxonomy" id="7574"/>
    <lineage>
        <taxon>Eukaryota</taxon>
        <taxon>Metazoa</taxon>
        <taxon>Spiralia</taxon>
        <taxon>Lophotrochozoa</taxon>
        <taxon>Brachiopoda</taxon>
        <taxon>Linguliformea</taxon>
        <taxon>Lingulata</taxon>
        <taxon>Lingulida</taxon>
        <taxon>Linguloidea</taxon>
        <taxon>Lingulidae</taxon>
        <taxon>Lingula</taxon>
    </lineage>
</organism>
<dbReference type="PANTHER" id="PTHR45985:SF8">
    <property type="entry name" value="CHITIN DEACETYLASE-LIKE 9, ISOFORM A"/>
    <property type="match status" value="1"/>
</dbReference>
<evidence type="ECO:0000313" key="5">
    <source>
        <dbReference type="RefSeq" id="XP_013419509.1"/>
    </source>
</evidence>
<dbReference type="Proteomes" id="UP000085678">
    <property type="component" value="Unplaced"/>
</dbReference>
<proteinExistence type="predicted"/>